<dbReference type="AlphaFoldDB" id="K0RUJ3"/>
<reference evidence="2 3" key="1">
    <citation type="journal article" date="2012" name="Genome Biol.">
        <title>Genome and low-iron response of an oceanic diatom adapted to chronic iron limitation.</title>
        <authorList>
            <person name="Lommer M."/>
            <person name="Specht M."/>
            <person name="Roy A.S."/>
            <person name="Kraemer L."/>
            <person name="Andreson R."/>
            <person name="Gutowska M.A."/>
            <person name="Wolf J."/>
            <person name="Bergner S.V."/>
            <person name="Schilhabel M.B."/>
            <person name="Klostermeier U.C."/>
            <person name="Beiko R.G."/>
            <person name="Rosenstiel P."/>
            <person name="Hippler M."/>
            <person name="Laroche J."/>
        </authorList>
    </citation>
    <scope>NUCLEOTIDE SEQUENCE [LARGE SCALE GENOMIC DNA]</scope>
    <source>
        <strain evidence="2 3">CCMP1005</strain>
    </source>
</reference>
<feature type="compositionally biased region" description="Basic and acidic residues" evidence="1">
    <location>
        <begin position="72"/>
        <end position="84"/>
    </location>
</feature>
<dbReference type="Proteomes" id="UP000266841">
    <property type="component" value="Unassembled WGS sequence"/>
</dbReference>
<protein>
    <submittedName>
        <fullName evidence="2">Uncharacterized protein</fullName>
    </submittedName>
</protein>
<feature type="compositionally biased region" description="Basic and acidic residues" evidence="1">
    <location>
        <begin position="114"/>
        <end position="136"/>
    </location>
</feature>
<evidence type="ECO:0000256" key="1">
    <source>
        <dbReference type="SAM" id="MobiDB-lite"/>
    </source>
</evidence>
<gene>
    <name evidence="2" type="ORF">THAOC_30720</name>
</gene>
<accession>K0RUJ3</accession>
<evidence type="ECO:0000313" key="3">
    <source>
        <dbReference type="Proteomes" id="UP000266841"/>
    </source>
</evidence>
<name>K0RUJ3_THAOC</name>
<dbReference type="EMBL" id="AGNL01043984">
    <property type="protein sequence ID" value="EJK50327.1"/>
    <property type="molecule type" value="Genomic_DNA"/>
</dbReference>
<feature type="compositionally biased region" description="Basic and acidic residues" evidence="1">
    <location>
        <begin position="92"/>
        <end position="103"/>
    </location>
</feature>
<comment type="caution">
    <text evidence="2">The sequence shown here is derived from an EMBL/GenBank/DDBJ whole genome shotgun (WGS) entry which is preliminary data.</text>
</comment>
<evidence type="ECO:0000313" key="2">
    <source>
        <dbReference type="EMBL" id="EJK50327.1"/>
    </source>
</evidence>
<sequence>MLAWQGHLRRIFVVARLHLVGVLVRRGGGLFGGHEVVEFDYAAAHKGHEREGYREGNHRRQLARVWAAGIPEEPKVGGHDHQAEDGEGEPCTVRDPHQQHRDGVAAPSEAFQVAKDEPKRATHNRNHGDPDDVRAGLRDRRTGAAVVQAEQEGGVGVCKYELEPLPRGLWPEGLRGSRRGLAAIVAAA</sequence>
<keyword evidence="3" id="KW-1185">Reference proteome</keyword>
<feature type="non-terminal residue" evidence="2">
    <location>
        <position position="188"/>
    </location>
</feature>
<organism evidence="2 3">
    <name type="scientific">Thalassiosira oceanica</name>
    <name type="common">Marine diatom</name>
    <dbReference type="NCBI Taxonomy" id="159749"/>
    <lineage>
        <taxon>Eukaryota</taxon>
        <taxon>Sar</taxon>
        <taxon>Stramenopiles</taxon>
        <taxon>Ochrophyta</taxon>
        <taxon>Bacillariophyta</taxon>
        <taxon>Coscinodiscophyceae</taxon>
        <taxon>Thalassiosirophycidae</taxon>
        <taxon>Thalassiosirales</taxon>
        <taxon>Thalassiosiraceae</taxon>
        <taxon>Thalassiosira</taxon>
    </lineage>
</organism>
<feature type="region of interest" description="Disordered" evidence="1">
    <location>
        <begin position="71"/>
        <end position="136"/>
    </location>
</feature>
<proteinExistence type="predicted"/>